<dbReference type="SUPFAM" id="SSF52540">
    <property type="entry name" value="P-loop containing nucleoside triphosphate hydrolases"/>
    <property type="match status" value="1"/>
</dbReference>
<evidence type="ECO:0000259" key="13">
    <source>
        <dbReference type="PROSITE" id="PS50893"/>
    </source>
</evidence>
<sequence length="716" mass="81099">MKKIPIVLQLQQTECGLCCSNMILNYYGSRETIFNLRNEFEVGRDGLSLSQLKQLFLKKGFIPKIYKADISGLKKLQLPAIIFWENKHFVVLEEISDKKIKIIDPAEGKRKLTTEEFLNSFTHLVLEVVPSNDFKPQFAEEVKPWEGIKQLVINKLPLTIFIILTTIIVLLLNLIIPYLTQKIIDGALLGSVFNDISRIILSLILISIFHLILSITRGSLIIKLNIFLSEKLLGNTFRHLLRLPFKFFDLRSPGDLLYRLNSLIGVRDLISSSLIPGIVDLGMMFVILIYLSSKSYTITLISLGLLFFNFLILSLSRPKVATAVDNELVEQSKSQAILTEILFSSLFIKIAGLENKFFSKWELSYKKSLEKFKYRSQLQNIINSLSGNFQLIAPVIILVTGIILYQNHVLTLGEIVAIQTITTMLFNQSSSVFSAYTQLILTSSYLRRVSDITETKIESSNNLIKDFEVNGNIELEDVYFSYTNMSNDIIKNINLSINSGDKIAIVGKSGSGKSTLAKIIVGLYKHTKGNIYIDGLNINSIDQSVLHKQIGIVPQDIMLFNKSIFENITMGNEKFTLEDVQEAAKLAMIDKEIENMPMQYNTVISDMGLNLSGGQRQRISLARALINKPRILILDEATSSLDQENEFNIMEYFKKIKCTVIIIAHRLSTIIDADKIYVIDEGTIIETGTHHELMNQGGFYYHLYNKKGVSDYAYNQ</sequence>
<dbReference type="SUPFAM" id="SSF90123">
    <property type="entry name" value="ABC transporter transmembrane region"/>
    <property type="match status" value="1"/>
</dbReference>
<dbReference type="InterPro" id="IPR003593">
    <property type="entry name" value="AAA+_ATPase"/>
</dbReference>
<dbReference type="PROSITE" id="PS50990">
    <property type="entry name" value="PEPTIDASE_C39"/>
    <property type="match status" value="1"/>
</dbReference>
<evidence type="ECO:0000256" key="3">
    <source>
        <dbReference type="ARBA" id="ARBA00022475"/>
    </source>
</evidence>
<dbReference type="GO" id="GO:0034040">
    <property type="term" value="F:ATPase-coupled lipid transmembrane transporter activity"/>
    <property type="evidence" value="ECO:0007669"/>
    <property type="project" value="TreeGrafter"/>
</dbReference>
<evidence type="ECO:0000256" key="11">
    <source>
        <dbReference type="ARBA" id="ARBA00043264"/>
    </source>
</evidence>
<dbReference type="Pfam" id="PF03412">
    <property type="entry name" value="Peptidase_C39"/>
    <property type="match status" value="1"/>
</dbReference>
<dbReference type="Gene3D" id="3.40.50.300">
    <property type="entry name" value="P-loop containing nucleotide triphosphate hydrolases"/>
    <property type="match status" value="1"/>
</dbReference>
<evidence type="ECO:0000259" key="15">
    <source>
        <dbReference type="PROSITE" id="PS50990"/>
    </source>
</evidence>
<dbReference type="Pfam" id="PF00664">
    <property type="entry name" value="ABC_membrane"/>
    <property type="match status" value="1"/>
</dbReference>
<keyword evidence="5" id="KW-0547">Nucleotide-binding</keyword>
<dbReference type="CDD" id="cd02425">
    <property type="entry name" value="Peptidase_C39F"/>
    <property type="match status" value="1"/>
</dbReference>
<dbReference type="Gene3D" id="3.90.70.10">
    <property type="entry name" value="Cysteine proteinases"/>
    <property type="match status" value="1"/>
</dbReference>
<dbReference type="InterPro" id="IPR033839">
    <property type="entry name" value="Lacticin_481_peptidase"/>
</dbReference>
<dbReference type="PANTHER" id="PTHR24221:SF654">
    <property type="entry name" value="ATP-BINDING CASSETTE SUB-FAMILY B MEMBER 6"/>
    <property type="match status" value="1"/>
</dbReference>
<reference evidence="16" key="1">
    <citation type="journal article" date="2016" name="Front. Microbiol.">
        <title>Thusin, a Novel Two-Component Lantibiotic with Potent Antimicrobial Activity against Several Gram-Positive Pathogens.</title>
        <authorList>
            <person name="Xin B."/>
            <person name="Zheng J."/>
            <person name="Liu H."/>
            <person name="Sun M."/>
        </authorList>
    </citation>
    <scope>NUCLEOTIDE SEQUENCE</scope>
    <source>
        <strain evidence="16">BGSC 4BT1</strain>
    </source>
</reference>
<dbReference type="GO" id="GO:0006508">
    <property type="term" value="P:proteolysis"/>
    <property type="evidence" value="ECO:0007669"/>
    <property type="project" value="InterPro"/>
</dbReference>
<evidence type="ECO:0000259" key="14">
    <source>
        <dbReference type="PROSITE" id="PS50929"/>
    </source>
</evidence>
<proteinExistence type="predicted"/>
<keyword evidence="6" id="KW-0378">Hydrolase</keyword>
<dbReference type="InterPro" id="IPR005074">
    <property type="entry name" value="Peptidase_C39"/>
</dbReference>
<dbReference type="GO" id="GO:0016887">
    <property type="term" value="F:ATP hydrolysis activity"/>
    <property type="evidence" value="ECO:0007669"/>
    <property type="project" value="InterPro"/>
</dbReference>
<evidence type="ECO:0000256" key="7">
    <source>
        <dbReference type="ARBA" id="ARBA00022840"/>
    </source>
</evidence>
<feature type="domain" description="ABC transporter" evidence="13">
    <location>
        <begin position="473"/>
        <end position="706"/>
    </location>
</feature>
<keyword evidence="3" id="KW-1003">Cell membrane</keyword>
<keyword evidence="11" id="KW-0080">Bacteriocin transport</keyword>
<dbReference type="InterPro" id="IPR011527">
    <property type="entry name" value="ABC1_TM_dom"/>
</dbReference>
<dbReference type="Gene3D" id="1.20.1560.10">
    <property type="entry name" value="ABC transporter type 1, transmembrane domain"/>
    <property type="match status" value="1"/>
</dbReference>
<keyword evidence="8" id="KW-0653">Protein transport</keyword>
<evidence type="ECO:0000256" key="6">
    <source>
        <dbReference type="ARBA" id="ARBA00022807"/>
    </source>
</evidence>
<dbReference type="CDD" id="cd18555">
    <property type="entry name" value="ABC_6TM_T1SS_like"/>
    <property type="match status" value="1"/>
</dbReference>
<dbReference type="PROSITE" id="PS00211">
    <property type="entry name" value="ABC_TRANSPORTER_1"/>
    <property type="match status" value="1"/>
</dbReference>
<dbReference type="EMBL" id="KT454399">
    <property type="protein sequence ID" value="ANP43732.1"/>
    <property type="molecule type" value="Genomic_DNA"/>
</dbReference>
<keyword evidence="10 12" id="KW-0472">Membrane</keyword>
<dbReference type="GO" id="GO:0005886">
    <property type="term" value="C:plasma membrane"/>
    <property type="evidence" value="ECO:0007669"/>
    <property type="project" value="UniProtKB-SubCell"/>
</dbReference>
<accession>A0A1B1AAY6</accession>
<dbReference type="AlphaFoldDB" id="A0A1B1AAY6"/>
<feature type="domain" description="Peptidase C39" evidence="15">
    <location>
        <begin position="9"/>
        <end position="128"/>
    </location>
</feature>
<dbReference type="InterPro" id="IPR036640">
    <property type="entry name" value="ABC1_TM_sf"/>
</dbReference>
<dbReference type="InterPro" id="IPR027417">
    <property type="entry name" value="P-loop_NTPase"/>
</dbReference>
<feature type="transmembrane region" description="Helical" evidence="12">
    <location>
        <begin position="269"/>
        <end position="290"/>
    </location>
</feature>
<name>A0A1B1AAY6_BACTU</name>
<dbReference type="Pfam" id="PF00005">
    <property type="entry name" value="ABC_tran"/>
    <property type="match status" value="1"/>
</dbReference>
<evidence type="ECO:0000313" key="16">
    <source>
        <dbReference type="EMBL" id="ANP43732.1"/>
    </source>
</evidence>
<feature type="transmembrane region" description="Helical" evidence="12">
    <location>
        <begin position="381"/>
        <end position="405"/>
    </location>
</feature>
<feature type="transmembrane region" description="Helical" evidence="12">
    <location>
        <begin position="199"/>
        <end position="222"/>
    </location>
</feature>
<evidence type="ECO:0000256" key="5">
    <source>
        <dbReference type="ARBA" id="ARBA00022741"/>
    </source>
</evidence>
<dbReference type="GO" id="GO:0008234">
    <property type="term" value="F:cysteine-type peptidase activity"/>
    <property type="evidence" value="ECO:0007669"/>
    <property type="project" value="UniProtKB-KW"/>
</dbReference>
<evidence type="ECO:0000256" key="8">
    <source>
        <dbReference type="ARBA" id="ARBA00022927"/>
    </source>
</evidence>
<keyword evidence="7" id="KW-0067">ATP-binding</keyword>
<protein>
    <submittedName>
        <fullName evidence="16">ThsT</fullName>
    </submittedName>
</protein>
<dbReference type="RefSeq" id="WP_065211597.1">
    <property type="nucleotide sequence ID" value="NZ_NFDK01000007.1"/>
</dbReference>
<organism evidence="16">
    <name type="scientific">Bacillus thuringiensis serovar rongseni</name>
    <dbReference type="NCBI Taxonomy" id="180865"/>
    <lineage>
        <taxon>Bacteria</taxon>
        <taxon>Bacillati</taxon>
        <taxon>Bacillota</taxon>
        <taxon>Bacilli</taxon>
        <taxon>Bacillales</taxon>
        <taxon>Bacillaceae</taxon>
        <taxon>Bacillus</taxon>
        <taxon>Bacillus cereus group</taxon>
    </lineage>
</organism>
<dbReference type="GO" id="GO:0043213">
    <property type="term" value="P:bacteriocin transport"/>
    <property type="evidence" value="ECO:0007669"/>
    <property type="project" value="UniProtKB-KW"/>
</dbReference>
<evidence type="ECO:0000256" key="1">
    <source>
        <dbReference type="ARBA" id="ARBA00004651"/>
    </source>
</evidence>
<evidence type="ECO:0000256" key="9">
    <source>
        <dbReference type="ARBA" id="ARBA00022989"/>
    </source>
</evidence>
<dbReference type="InterPro" id="IPR003439">
    <property type="entry name" value="ABC_transporter-like_ATP-bd"/>
</dbReference>
<evidence type="ECO:0000256" key="12">
    <source>
        <dbReference type="SAM" id="Phobius"/>
    </source>
</evidence>
<evidence type="ECO:0000256" key="4">
    <source>
        <dbReference type="ARBA" id="ARBA00022692"/>
    </source>
</evidence>
<dbReference type="GO" id="GO:0140359">
    <property type="term" value="F:ABC-type transporter activity"/>
    <property type="evidence" value="ECO:0007669"/>
    <property type="project" value="InterPro"/>
</dbReference>
<keyword evidence="6" id="KW-0788">Thiol protease</keyword>
<dbReference type="PROSITE" id="PS50929">
    <property type="entry name" value="ABC_TM1F"/>
    <property type="match status" value="1"/>
</dbReference>
<dbReference type="GO" id="GO:0005524">
    <property type="term" value="F:ATP binding"/>
    <property type="evidence" value="ECO:0007669"/>
    <property type="project" value="UniProtKB-KW"/>
</dbReference>
<comment type="subcellular location">
    <subcellularLocation>
        <location evidence="1">Cell membrane</location>
        <topology evidence="1">Multi-pass membrane protein</topology>
    </subcellularLocation>
</comment>
<feature type="domain" description="ABC transmembrane type-1" evidence="14">
    <location>
        <begin position="160"/>
        <end position="441"/>
    </location>
</feature>
<dbReference type="PROSITE" id="PS50893">
    <property type="entry name" value="ABC_TRANSPORTER_2"/>
    <property type="match status" value="1"/>
</dbReference>
<evidence type="ECO:0000256" key="2">
    <source>
        <dbReference type="ARBA" id="ARBA00022448"/>
    </source>
</evidence>
<dbReference type="SMART" id="SM00382">
    <property type="entry name" value="AAA"/>
    <property type="match status" value="1"/>
</dbReference>
<dbReference type="InterPro" id="IPR017871">
    <property type="entry name" value="ABC_transporter-like_CS"/>
</dbReference>
<dbReference type="PANTHER" id="PTHR24221">
    <property type="entry name" value="ATP-BINDING CASSETTE SUB-FAMILY B"/>
    <property type="match status" value="1"/>
</dbReference>
<keyword evidence="6" id="KW-0645">Protease</keyword>
<evidence type="ECO:0000256" key="10">
    <source>
        <dbReference type="ARBA" id="ARBA00023136"/>
    </source>
</evidence>
<dbReference type="FunFam" id="3.40.50.300:FF:000299">
    <property type="entry name" value="ABC transporter ATP-binding protein/permease"/>
    <property type="match status" value="1"/>
</dbReference>
<gene>
    <name evidence="16" type="primary">thsT</name>
</gene>
<feature type="transmembrane region" description="Helical" evidence="12">
    <location>
        <begin position="296"/>
        <end position="315"/>
    </location>
</feature>
<dbReference type="InterPro" id="IPR039421">
    <property type="entry name" value="Type_1_exporter"/>
</dbReference>
<dbReference type="GO" id="GO:0015031">
    <property type="term" value="P:protein transport"/>
    <property type="evidence" value="ECO:0007669"/>
    <property type="project" value="UniProtKB-KW"/>
</dbReference>
<keyword evidence="2" id="KW-0813">Transport</keyword>
<keyword evidence="4 12" id="KW-0812">Transmembrane</keyword>
<keyword evidence="9 12" id="KW-1133">Transmembrane helix</keyword>
<feature type="transmembrane region" description="Helical" evidence="12">
    <location>
        <begin position="158"/>
        <end position="179"/>
    </location>
</feature>